<dbReference type="GO" id="GO:0005634">
    <property type="term" value="C:nucleus"/>
    <property type="evidence" value="ECO:0007669"/>
    <property type="project" value="TreeGrafter"/>
</dbReference>
<organism evidence="2 3">
    <name type="scientific">Fusarium ambrosium</name>
    <dbReference type="NCBI Taxonomy" id="131363"/>
    <lineage>
        <taxon>Eukaryota</taxon>
        <taxon>Fungi</taxon>
        <taxon>Dikarya</taxon>
        <taxon>Ascomycota</taxon>
        <taxon>Pezizomycotina</taxon>
        <taxon>Sordariomycetes</taxon>
        <taxon>Hypocreomycetidae</taxon>
        <taxon>Hypocreales</taxon>
        <taxon>Nectriaceae</taxon>
        <taxon>Fusarium</taxon>
        <taxon>Fusarium solani species complex</taxon>
    </lineage>
</organism>
<reference evidence="2 3" key="1">
    <citation type="submission" date="2017-06" db="EMBL/GenBank/DDBJ databases">
        <title>Cmopartive genomic analysis of Ambrosia Fusariam Clade fungi.</title>
        <authorList>
            <person name="Stajich J.E."/>
            <person name="Carrillo J."/>
            <person name="Kijimoto T."/>
            <person name="Eskalen A."/>
            <person name="O'Donnell K."/>
            <person name="Kasson M."/>
        </authorList>
    </citation>
    <scope>NUCLEOTIDE SEQUENCE [LARGE SCALE GENOMIC DNA]</scope>
    <source>
        <strain evidence="2 3">NRRL 20438</strain>
    </source>
</reference>
<comment type="caution">
    <text evidence="2">The sequence shown here is derived from an EMBL/GenBank/DDBJ whole genome shotgun (WGS) entry which is preliminary data.</text>
</comment>
<dbReference type="InterPro" id="IPR011009">
    <property type="entry name" value="Kinase-like_dom_sf"/>
</dbReference>
<evidence type="ECO:0000313" key="2">
    <source>
        <dbReference type="EMBL" id="RSM04273.1"/>
    </source>
</evidence>
<dbReference type="GO" id="GO:0004672">
    <property type="term" value="F:protein kinase activity"/>
    <property type="evidence" value="ECO:0007669"/>
    <property type="project" value="InterPro"/>
</dbReference>
<dbReference type="AlphaFoldDB" id="A0A428TQE4"/>
<evidence type="ECO:0000313" key="3">
    <source>
        <dbReference type="Proteomes" id="UP000288429"/>
    </source>
</evidence>
<dbReference type="Gene3D" id="1.10.510.10">
    <property type="entry name" value="Transferase(Phosphotransferase) domain 1"/>
    <property type="match status" value="1"/>
</dbReference>
<protein>
    <recommendedName>
        <fullName evidence="1">Protein kinase domain-containing protein</fullName>
    </recommendedName>
</protein>
<dbReference type="Proteomes" id="UP000288429">
    <property type="component" value="Unassembled WGS sequence"/>
</dbReference>
<gene>
    <name evidence="2" type="ORF">CDV31_010132</name>
</gene>
<name>A0A428TQE4_9HYPO</name>
<dbReference type="PANTHER" id="PTHR24345">
    <property type="entry name" value="SERINE/THREONINE-PROTEIN KINASE PLK"/>
    <property type="match status" value="1"/>
</dbReference>
<feature type="domain" description="Protein kinase" evidence="1">
    <location>
        <begin position="29"/>
        <end position="278"/>
    </location>
</feature>
<dbReference type="EMBL" id="NIZV01000152">
    <property type="protein sequence ID" value="RSM04273.1"/>
    <property type="molecule type" value="Genomic_DNA"/>
</dbReference>
<evidence type="ECO:0000259" key="1">
    <source>
        <dbReference type="PROSITE" id="PS50011"/>
    </source>
</evidence>
<dbReference type="Pfam" id="PF00069">
    <property type="entry name" value="Pkinase"/>
    <property type="match status" value="1"/>
</dbReference>
<dbReference type="PROSITE" id="PS50011">
    <property type="entry name" value="PROTEIN_KINASE_DOM"/>
    <property type="match status" value="1"/>
</dbReference>
<proteinExistence type="predicted"/>
<dbReference type="CDD" id="cd00180">
    <property type="entry name" value="PKc"/>
    <property type="match status" value="1"/>
</dbReference>
<dbReference type="InterPro" id="IPR000719">
    <property type="entry name" value="Prot_kinase_dom"/>
</dbReference>
<dbReference type="SUPFAM" id="SSF56112">
    <property type="entry name" value="Protein kinase-like (PK-like)"/>
    <property type="match status" value="1"/>
</dbReference>
<dbReference type="GO" id="GO:0005524">
    <property type="term" value="F:ATP binding"/>
    <property type="evidence" value="ECO:0007669"/>
    <property type="project" value="InterPro"/>
</dbReference>
<sequence length="278" mass="30742">MATSISLATVQISTINDQLLIPHDVIVVSSKGEFISSGTTSLVELLPSGDIIKTPLAGDSREEDCRREMAIEVDIYKRLGEHARLVKMKRWDPDAYTLTLEYMPNGTLESYLRSHFEQIPSSQKLGWISQAAEAVSLLHVNGIIHCDIGPHNFLLDADFNLKIADFSGSSLDGSLAMVCAGTRYAMPDPEWKPRQPAKVEEDLFALGSMIYYIVTGEAPYEELPDDQVEERFLDGVFPAVGGLLCGEAITLCWHAKAHSAQAIREMVDALFEQKVLEN</sequence>
<keyword evidence="3" id="KW-1185">Reference proteome</keyword>
<accession>A0A428TQE4</accession>